<dbReference type="GO" id="GO:0003700">
    <property type="term" value="F:DNA-binding transcription factor activity"/>
    <property type="evidence" value="ECO:0007669"/>
    <property type="project" value="InterPro"/>
</dbReference>
<dbReference type="EMBL" id="CP050063">
    <property type="protein sequence ID" value="QIP13699.1"/>
    <property type="molecule type" value="Genomic_DNA"/>
</dbReference>
<evidence type="ECO:0000256" key="7">
    <source>
        <dbReference type="ARBA" id="ARBA00023125"/>
    </source>
</evidence>
<keyword evidence="7" id="KW-0238">DNA-binding</keyword>
<evidence type="ECO:0000313" key="16">
    <source>
        <dbReference type="Proteomes" id="UP000501802"/>
    </source>
</evidence>
<reference evidence="15 16" key="1">
    <citation type="submission" date="2020-03" db="EMBL/GenBank/DDBJ databases">
        <authorList>
            <person name="Kim M.K."/>
        </authorList>
    </citation>
    <scope>NUCLEOTIDE SEQUENCE [LARGE SCALE GENOMIC DNA]</scope>
    <source>
        <strain evidence="15 16">BT328</strain>
    </source>
</reference>
<evidence type="ECO:0000256" key="11">
    <source>
        <dbReference type="SAM" id="SignalP"/>
    </source>
</evidence>
<dbReference type="PANTHER" id="PTHR43547">
    <property type="entry name" value="TWO-COMPONENT HISTIDINE KINASE"/>
    <property type="match status" value="1"/>
</dbReference>
<feature type="domain" description="Histidine kinase" evidence="13">
    <location>
        <begin position="856"/>
        <end position="1083"/>
    </location>
</feature>
<sequence length="1397" mass="156163">MRTFFFIFLSILSSMTLLGQPKAQGWKELTISEGLSQGMIYDLKQDRQGFIWVATKDGLNRYDGHNFTVFSHDPYNEFSLSDNTCSALLVDSRGRLWVGTLNRGLNLYDAQTQRFYHIDISDQHAANSGNYEVRLLAEDLEGNIWVNTDQDKLFKITLPNELKTSFPRVINFTNQAKFQQITLIGMATNASAHHIQFRANGTATVGTTYGMCLFNWQQMTGMRSIYRPLNIPQKDWSLVDDTGEGGYWFSAMNTTIHGWLGATHKTIRLPSQTTSVLVKMIDSNTVAVATSEYLWLLSPDQLLAQESLTPQNAFTAMPPDMFGLRTLNRDKTGLIWIGTAGYGLRVFNPKVKQFKTYLPSTSLTYLTQDQQGHLYARYLSTYGRVDRATNKLLPFLKGFKQSNDHHEDFLLQSKASYFWASTIDFGVTGKLHQLLKYSSTGELLKRFPLPAQTAFGVNQNQTFEDKAGQLWIGATNGKLLRFDPKTEDFTVFDYRHLLPQSGAEIEVYALYFDRAGTLWIGTPSGLVRCEHPQTKPAFVLYKNSATNQQSLSNDVVSCMVDDPNQPARYLWVSTKGGGLERLDKRTGLFQHFTETQGLPNKVVYGLLVDEFKNLWMSTNRGLAQFNPRTYTFRTYAKVDGLQDDEFNTGSYVKTASGELLFGGVNGITAFRAGDVAGKSVIPNVHIVGLKINNEPVVVGGGDGILPASIENTSGLDLAYDQNLITLEFAVMNFTNPARNRYRYRMVGIDPDWVEAGTNRFANYAQLPNGHYTLQMMGSADGEVWSKPVELAIQVHPPFYRTWWAYLFYILMLAVLGWLLYRFQKQRWLLQQQVSLEKQEASRLAELDALKTQFFANISHEFRTPLTLILGPVEQMAQEYAHDGRFPLLQRNANRLLSLINQLLDLSKLEAGQLRAEPEPGDMAAFFRLLTCSFSSLAESRRIKFTVTQNEPERWVSFDRDKVEKIVTNLLANAFKFTPAGNAVSIRVQYPEQKPNPLIISVSDTGIGIEADKLPHIFERFYQGSIHTGSVHTGGDGKNVRPYEGTGIGLALVHELVKVLGGSISVASTEGVGTTFTVKLPLVASGIDTVPLRARSGSGSAQNPLVVADGSYPVEWPVETKAPLVTTENILLIIDDNADIRAYIRSIFAADYQILEAENGQDGLEKATASLPDIVICDLMMPRLDGFGFCKALKSHEATSHIPVMMLTAKATVDDRIEGFELGADDYLTKPFNRGEIRARVKNLVQQRQRLYQRFAANLTTDVAQLAPLAEPVGPVEPVILAAEQKFLDRLTVVVNQNLSNPNFGVETLADAIGLSRAQLYRKLKALTNTTAIDFIRELRLAKAADLLTQGEESVTQIAYAVGFENLSYFAKVFQERYGVLPSQYGLARETPTGSKDR</sequence>
<evidence type="ECO:0000259" key="14">
    <source>
        <dbReference type="PROSITE" id="PS50110"/>
    </source>
</evidence>
<dbReference type="InterPro" id="IPR036890">
    <property type="entry name" value="HATPase_C_sf"/>
</dbReference>
<dbReference type="PROSITE" id="PS50109">
    <property type="entry name" value="HIS_KIN"/>
    <property type="match status" value="1"/>
</dbReference>
<feature type="domain" description="HTH araC/xylS-type" evidence="12">
    <location>
        <begin position="1288"/>
        <end position="1387"/>
    </location>
</feature>
<dbReference type="PANTHER" id="PTHR43547:SF2">
    <property type="entry name" value="HYBRID SIGNAL TRANSDUCTION HISTIDINE KINASE C"/>
    <property type="match status" value="1"/>
</dbReference>
<dbReference type="FunFam" id="3.30.565.10:FF:000006">
    <property type="entry name" value="Sensor histidine kinase WalK"/>
    <property type="match status" value="1"/>
</dbReference>
<dbReference type="FunFam" id="1.10.287.130:FF:000045">
    <property type="entry name" value="Two-component system sensor histidine kinase/response regulator"/>
    <property type="match status" value="1"/>
</dbReference>
<keyword evidence="8" id="KW-0804">Transcription</keyword>
<keyword evidence="10" id="KW-0812">Transmembrane</keyword>
<dbReference type="PROSITE" id="PS00041">
    <property type="entry name" value="HTH_ARAC_FAMILY_1"/>
    <property type="match status" value="1"/>
</dbReference>
<evidence type="ECO:0000256" key="5">
    <source>
        <dbReference type="ARBA" id="ARBA00022777"/>
    </source>
</evidence>
<dbReference type="InterPro" id="IPR015943">
    <property type="entry name" value="WD40/YVTN_repeat-like_dom_sf"/>
</dbReference>
<dbReference type="SUPFAM" id="SSF52172">
    <property type="entry name" value="CheY-like"/>
    <property type="match status" value="1"/>
</dbReference>
<dbReference type="Gene3D" id="2.60.40.10">
    <property type="entry name" value="Immunoglobulins"/>
    <property type="match status" value="1"/>
</dbReference>
<dbReference type="SUPFAM" id="SSF47384">
    <property type="entry name" value="Homodimeric domain of signal transducing histidine kinase"/>
    <property type="match status" value="1"/>
</dbReference>
<evidence type="ECO:0000256" key="2">
    <source>
        <dbReference type="ARBA" id="ARBA00012438"/>
    </source>
</evidence>
<dbReference type="Pfam" id="PF07495">
    <property type="entry name" value="Y_Y_Y"/>
    <property type="match status" value="1"/>
</dbReference>
<dbReference type="InterPro" id="IPR018062">
    <property type="entry name" value="HTH_AraC-typ_CS"/>
</dbReference>
<dbReference type="GO" id="GO:0043565">
    <property type="term" value="F:sequence-specific DNA binding"/>
    <property type="evidence" value="ECO:0007669"/>
    <property type="project" value="InterPro"/>
</dbReference>
<dbReference type="InterPro" id="IPR004358">
    <property type="entry name" value="Sig_transdc_His_kin-like_C"/>
</dbReference>
<feature type="modified residue" description="4-aspartylphosphate" evidence="9">
    <location>
        <position position="1177"/>
    </location>
</feature>
<evidence type="ECO:0000256" key="9">
    <source>
        <dbReference type="PROSITE-ProRule" id="PRU00169"/>
    </source>
</evidence>
<dbReference type="KEGG" id="spib:G8759_14255"/>
<keyword evidence="4" id="KW-0808">Transferase</keyword>
<organism evidence="15 16">
    <name type="scientific">Spirosoma aureum</name>
    <dbReference type="NCBI Taxonomy" id="2692134"/>
    <lineage>
        <taxon>Bacteria</taxon>
        <taxon>Pseudomonadati</taxon>
        <taxon>Bacteroidota</taxon>
        <taxon>Cytophagia</taxon>
        <taxon>Cytophagales</taxon>
        <taxon>Cytophagaceae</taxon>
        <taxon>Spirosoma</taxon>
    </lineage>
</organism>
<dbReference type="InterPro" id="IPR013783">
    <property type="entry name" value="Ig-like_fold"/>
</dbReference>
<dbReference type="Gene3D" id="1.10.287.130">
    <property type="match status" value="1"/>
</dbReference>
<keyword evidence="11" id="KW-0732">Signal</keyword>
<dbReference type="Gene3D" id="3.40.50.2300">
    <property type="match status" value="1"/>
</dbReference>
<feature type="domain" description="Response regulatory" evidence="14">
    <location>
        <begin position="1129"/>
        <end position="1244"/>
    </location>
</feature>
<dbReference type="InterPro" id="IPR009057">
    <property type="entry name" value="Homeodomain-like_sf"/>
</dbReference>
<evidence type="ECO:0000256" key="8">
    <source>
        <dbReference type="ARBA" id="ARBA00023163"/>
    </source>
</evidence>
<keyword evidence="10" id="KW-0472">Membrane</keyword>
<name>A0A6G9AMX9_9BACT</name>
<dbReference type="SMART" id="SM00387">
    <property type="entry name" value="HATPase_c"/>
    <property type="match status" value="1"/>
</dbReference>
<keyword evidence="5" id="KW-0418">Kinase</keyword>
<dbReference type="Pfam" id="PF12833">
    <property type="entry name" value="HTH_18"/>
    <property type="match status" value="1"/>
</dbReference>
<dbReference type="PRINTS" id="PR00344">
    <property type="entry name" value="BCTRLSENSOR"/>
</dbReference>
<dbReference type="InterPro" id="IPR036097">
    <property type="entry name" value="HisK_dim/P_sf"/>
</dbReference>
<feature type="signal peptide" evidence="11">
    <location>
        <begin position="1"/>
        <end position="19"/>
    </location>
</feature>
<dbReference type="CDD" id="cd16922">
    <property type="entry name" value="HATPase_EvgS-ArcB-TorS-like"/>
    <property type="match status" value="1"/>
</dbReference>
<accession>A0A6G9AMX9</accession>
<gene>
    <name evidence="15" type="ORF">G8759_14255</name>
</gene>
<dbReference type="InterPro" id="IPR003594">
    <property type="entry name" value="HATPase_dom"/>
</dbReference>
<feature type="transmembrane region" description="Helical" evidence="10">
    <location>
        <begin position="802"/>
        <end position="820"/>
    </location>
</feature>
<evidence type="ECO:0000259" key="13">
    <source>
        <dbReference type="PROSITE" id="PS50109"/>
    </source>
</evidence>
<dbReference type="Pfam" id="PF02518">
    <property type="entry name" value="HATPase_c"/>
    <property type="match status" value="1"/>
</dbReference>
<dbReference type="PROSITE" id="PS50110">
    <property type="entry name" value="RESPONSE_REGULATORY"/>
    <property type="match status" value="1"/>
</dbReference>
<dbReference type="CDD" id="cd17574">
    <property type="entry name" value="REC_OmpR"/>
    <property type="match status" value="1"/>
</dbReference>
<evidence type="ECO:0000259" key="12">
    <source>
        <dbReference type="PROSITE" id="PS01124"/>
    </source>
</evidence>
<keyword evidence="6" id="KW-0805">Transcription regulation</keyword>
<dbReference type="SMART" id="SM00388">
    <property type="entry name" value="HisKA"/>
    <property type="match status" value="1"/>
</dbReference>
<dbReference type="Proteomes" id="UP000501802">
    <property type="component" value="Chromosome"/>
</dbReference>
<dbReference type="PROSITE" id="PS01124">
    <property type="entry name" value="HTH_ARAC_FAMILY_2"/>
    <property type="match status" value="1"/>
</dbReference>
<dbReference type="GO" id="GO:0000155">
    <property type="term" value="F:phosphorelay sensor kinase activity"/>
    <property type="evidence" value="ECO:0007669"/>
    <property type="project" value="InterPro"/>
</dbReference>
<dbReference type="Pfam" id="PF00512">
    <property type="entry name" value="HisKA"/>
    <property type="match status" value="1"/>
</dbReference>
<dbReference type="InterPro" id="IPR003661">
    <property type="entry name" value="HisK_dim/P_dom"/>
</dbReference>
<evidence type="ECO:0000256" key="4">
    <source>
        <dbReference type="ARBA" id="ARBA00022679"/>
    </source>
</evidence>
<dbReference type="SUPFAM" id="SSF55874">
    <property type="entry name" value="ATPase domain of HSP90 chaperone/DNA topoisomerase II/histidine kinase"/>
    <property type="match status" value="1"/>
</dbReference>
<proteinExistence type="predicted"/>
<protein>
    <recommendedName>
        <fullName evidence="2">histidine kinase</fullName>
        <ecNumber evidence="2">2.7.13.3</ecNumber>
    </recommendedName>
</protein>
<dbReference type="InterPro" id="IPR011123">
    <property type="entry name" value="Y_Y_Y"/>
</dbReference>
<dbReference type="Gene3D" id="3.30.565.10">
    <property type="entry name" value="Histidine kinase-like ATPase, C-terminal domain"/>
    <property type="match status" value="1"/>
</dbReference>
<dbReference type="EC" id="2.7.13.3" evidence="2"/>
<evidence type="ECO:0000313" key="15">
    <source>
        <dbReference type="EMBL" id="QIP13699.1"/>
    </source>
</evidence>
<dbReference type="SMART" id="SM00448">
    <property type="entry name" value="REC"/>
    <property type="match status" value="1"/>
</dbReference>
<dbReference type="SUPFAM" id="SSF46689">
    <property type="entry name" value="Homeodomain-like"/>
    <property type="match status" value="1"/>
</dbReference>
<dbReference type="InterPro" id="IPR011006">
    <property type="entry name" value="CheY-like_superfamily"/>
</dbReference>
<keyword evidence="3 9" id="KW-0597">Phosphoprotein</keyword>
<keyword evidence="10" id="KW-1133">Transmembrane helix</keyword>
<dbReference type="InterPro" id="IPR011110">
    <property type="entry name" value="Reg_prop"/>
</dbReference>
<dbReference type="InterPro" id="IPR005467">
    <property type="entry name" value="His_kinase_dom"/>
</dbReference>
<evidence type="ECO:0000256" key="10">
    <source>
        <dbReference type="SAM" id="Phobius"/>
    </source>
</evidence>
<dbReference type="SMART" id="SM00342">
    <property type="entry name" value="HTH_ARAC"/>
    <property type="match status" value="1"/>
</dbReference>
<feature type="chain" id="PRO_5026013364" description="histidine kinase" evidence="11">
    <location>
        <begin position="20"/>
        <end position="1397"/>
    </location>
</feature>
<evidence type="ECO:0000256" key="6">
    <source>
        <dbReference type="ARBA" id="ARBA00023015"/>
    </source>
</evidence>
<dbReference type="Pfam" id="PF00072">
    <property type="entry name" value="Response_reg"/>
    <property type="match status" value="1"/>
</dbReference>
<evidence type="ECO:0000256" key="1">
    <source>
        <dbReference type="ARBA" id="ARBA00000085"/>
    </source>
</evidence>
<keyword evidence="16" id="KW-1185">Reference proteome</keyword>
<comment type="catalytic activity">
    <reaction evidence="1">
        <text>ATP + protein L-histidine = ADP + protein N-phospho-L-histidine.</text>
        <dbReference type="EC" id="2.7.13.3"/>
    </reaction>
</comment>
<dbReference type="CDD" id="cd00082">
    <property type="entry name" value="HisKA"/>
    <property type="match status" value="1"/>
</dbReference>
<dbReference type="RefSeq" id="WP_167209024.1">
    <property type="nucleotide sequence ID" value="NZ_CP050063.1"/>
</dbReference>
<dbReference type="Pfam" id="PF07494">
    <property type="entry name" value="Reg_prop"/>
    <property type="match status" value="3"/>
</dbReference>
<dbReference type="Gene3D" id="2.130.10.10">
    <property type="entry name" value="YVTN repeat-like/Quinoprotein amine dehydrogenase"/>
    <property type="match status" value="3"/>
</dbReference>
<evidence type="ECO:0000256" key="3">
    <source>
        <dbReference type="ARBA" id="ARBA00022553"/>
    </source>
</evidence>
<dbReference type="SUPFAM" id="SSF63829">
    <property type="entry name" value="Calcium-dependent phosphotriesterase"/>
    <property type="match status" value="3"/>
</dbReference>
<dbReference type="InterPro" id="IPR001789">
    <property type="entry name" value="Sig_transdc_resp-reg_receiver"/>
</dbReference>
<dbReference type="Gene3D" id="1.10.10.60">
    <property type="entry name" value="Homeodomain-like"/>
    <property type="match status" value="1"/>
</dbReference>
<dbReference type="InterPro" id="IPR018060">
    <property type="entry name" value="HTH_AraC"/>
</dbReference>